<comment type="caution">
    <text evidence="7">The sequence shown here is derived from an EMBL/GenBank/DDBJ whole genome shotgun (WGS) entry which is preliminary data.</text>
</comment>
<evidence type="ECO:0000256" key="3">
    <source>
        <dbReference type="ARBA" id="ARBA00022448"/>
    </source>
</evidence>
<comment type="similarity">
    <text evidence="2">Belongs to the calycin superfamily. Lipocalin family.</text>
</comment>
<dbReference type="InterPro" id="IPR000566">
    <property type="entry name" value="Lipocln_cytosolic_FA-bd_dom"/>
</dbReference>
<feature type="domain" description="Lipocalin/cytosolic fatty-acid binding" evidence="6">
    <location>
        <begin position="30"/>
        <end position="139"/>
    </location>
</feature>
<keyword evidence="4" id="KW-0964">Secreted</keyword>
<dbReference type="Gene3D" id="2.40.128.20">
    <property type="match status" value="1"/>
</dbReference>
<dbReference type="InterPro" id="IPR002345">
    <property type="entry name" value="Lipocalin"/>
</dbReference>
<feature type="signal peptide" evidence="5">
    <location>
        <begin position="1"/>
        <end position="15"/>
    </location>
</feature>
<dbReference type="InterPro" id="IPR012674">
    <property type="entry name" value="Calycin"/>
</dbReference>
<evidence type="ECO:0000256" key="4">
    <source>
        <dbReference type="ARBA" id="ARBA00022525"/>
    </source>
</evidence>
<dbReference type="GO" id="GO:0005615">
    <property type="term" value="C:extracellular space"/>
    <property type="evidence" value="ECO:0007669"/>
    <property type="project" value="TreeGrafter"/>
</dbReference>
<keyword evidence="5" id="KW-0732">Signal</keyword>
<accession>A0A6B0RY72</accession>
<evidence type="ECO:0000256" key="1">
    <source>
        <dbReference type="ARBA" id="ARBA00004613"/>
    </source>
</evidence>
<dbReference type="EMBL" id="VBQZ03000127">
    <property type="protein sequence ID" value="MXQ95109.1"/>
    <property type="molecule type" value="Genomic_DNA"/>
</dbReference>
<evidence type="ECO:0000256" key="2">
    <source>
        <dbReference type="ARBA" id="ARBA00006889"/>
    </source>
</evidence>
<dbReference type="Pfam" id="PF00061">
    <property type="entry name" value="Lipocalin"/>
    <property type="match status" value="1"/>
</dbReference>
<dbReference type="GO" id="GO:0005549">
    <property type="term" value="F:odorant binding"/>
    <property type="evidence" value="ECO:0007669"/>
    <property type="project" value="TreeGrafter"/>
</dbReference>
<sequence>MKAVFLTLLFGLVCAAQETPAEIDPSKIPGEWRIIYAAADNKDKIVEGGPLRNYYRRIECINDCESLSITFYLKDQGTCLLLTEVAKRQEGYVYVLEFDGTNTLEVIHVSENMLVTYVENYDGERITKMTEGLGKAPDGDRFLKRKHITRTFRSNYLLAEISLIRATIVLHKNSAERLEKKNEARIEQHQSMKCVPIICMKTVDLFFEIIISSLPGNHDPEPTAFQL</sequence>
<evidence type="ECO:0000256" key="5">
    <source>
        <dbReference type="SAM" id="SignalP"/>
    </source>
</evidence>
<dbReference type="PRINTS" id="PR01173">
    <property type="entry name" value="ODORANTBNDNG"/>
</dbReference>
<organism evidence="7 8">
    <name type="scientific">Bos mutus</name>
    <name type="common">wild yak</name>
    <dbReference type="NCBI Taxonomy" id="72004"/>
    <lineage>
        <taxon>Eukaryota</taxon>
        <taxon>Metazoa</taxon>
        <taxon>Chordata</taxon>
        <taxon>Craniata</taxon>
        <taxon>Vertebrata</taxon>
        <taxon>Euteleostomi</taxon>
        <taxon>Mammalia</taxon>
        <taxon>Eutheria</taxon>
        <taxon>Laurasiatheria</taxon>
        <taxon>Artiodactyla</taxon>
        <taxon>Ruminantia</taxon>
        <taxon>Pecora</taxon>
        <taxon>Bovidae</taxon>
        <taxon>Bovinae</taxon>
        <taxon>Bos</taxon>
    </lineage>
</organism>
<evidence type="ECO:0000313" key="8">
    <source>
        <dbReference type="Proteomes" id="UP000322234"/>
    </source>
</evidence>
<dbReference type="GO" id="GO:0036094">
    <property type="term" value="F:small molecule binding"/>
    <property type="evidence" value="ECO:0007669"/>
    <property type="project" value="InterPro"/>
</dbReference>
<protein>
    <recommendedName>
        <fullName evidence="6">Lipocalin/cytosolic fatty-acid binding domain-containing protein</fullName>
    </recommendedName>
</protein>
<dbReference type="SUPFAM" id="SSF50814">
    <property type="entry name" value="Lipocalins"/>
    <property type="match status" value="1"/>
</dbReference>
<proteinExistence type="inferred from homology"/>
<keyword evidence="3" id="KW-0813">Transport</keyword>
<dbReference type="Proteomes" id="UP000322234">
    <property type="component" value="Unassembled WGS sequence"/>
</dbReference>
<evidence type="ECO:0000259" key="6">
    <source>
        <dbReference type="Pfam" id="PF00061"/>
    </source>
</evidence>
<keyword evidence="8" id="KW-1185">Reference proteome</keyword>
<comment type="subcellular location">
    <subcellularLocation>
        <location evidence="1">Secreted</location>
    </subcellularLocation>
</comment>
<gene>
    <name evidence="7" type="ORF">E5288_WYG018545</name>
</gene>
<feature type="chain" id="PRO_5025423945" description="Lipocalin/cytosolic fatty-acid binding domain-containing protein" evidence="5">
    <location>
        <begin position="16"/>
        <end position="227"/>
    </location>
</feature>
<dbReference type="PANTHER" id="PTHR11430">
    <property type="entry name" value="LIPOCALIN"/>
    <property type="match status" value="1"/>
</dbReference>
<dbReference type="PANTHER" id="PTHR11430:SF89">
    <property type="entry name" value="ALLERGEN BOS D 2"/>
    <property type="match status" value="1"/>
</dbReference>
<dbReference type="InterPro" id="IPR002448">
    <property type="entry name" value="OBP-like"/>
</dbReference>
<reference evidence="7" key="1">
    <citation type="submission" date="2019-10" db="EMBL/GenBank/DDBJ databases">
        <title>The sequence and de novo assembly of the wild yak genome.</title>
        <authorList>
            <person name="Liu Y."/>
        </authorList>
    </citation>
    <scope>NUCLEOTIDE SEQUENCE [LARGE SCALE GENOMIC DNA]</scope>
    <source>
        <strain evidence="7">WY2019</strain>
    </source>
</reference>
<evidence type="ECO:0000313" key="7">
    <source>
        <dbReference type="EMBL" id="MXQ95109.1"/>
    </source>
</evidence>
<dbReference type="AlphaFoldDB" id="A0A6B0RY72"/>
<name>A0A6B0RY72_9CETA</name>